<dbReference type="EMBL" id="BPLQ01002233">
    <property type="protein sequence ID" value="GIX90251.1"/>
    <property type="molecule type" value="Genomic_DNA"/>
</dbReference>
<evidence type="ECO:0000313" key="4">
    <source>
        <dbReference type="Proteomes" id="UP001054837"/>
    </source>
</evidence>
<dbReference type="Proteomes" id="UP001054837">
    <property type="component" value="Unassembled WGS sequence"/>
</dbReference>
<reference evidence="3 4" key="1">
    <citation type="submission" date="2021-06" db="EMBL/GenBank/DDBJ databases">
        <title>Caerostris darwini draft genome.</title>
        <authorList>
            <person name="Kono N."/>
            <person name="Arakawa K."/>
        </authorList>
    </citation>
    <scope>NUCLEOTIDE SEQUENCE [LARGE SCALE GENOMIC DNA]</scope>
</reference>
<keyword evidence="2" id="KW-1133">Transmembrane helix</keyword>
<feature type="transmembrane region" description="Helical" evidence="2">
    <location>
        <begin position="208"/>
        <end position="225"/>
    </location>
</feature>
<feature type="compositionally biased region" description="Polar residues" evidence="1">
    <location>
        <begin position="267"/>
        <end position="285"/>
    </location>
</feature>
<keyword evidence="4" id="KW-1185">Reference proteome</keyword>
<feature type="transmembrane region" description="Helical" evidence="2">
    <location>
        <begin position="335"/>
        <end position="353"/>
    </location>
</feature>
<evidence type="ECO:0000256" key="1">
    <source>
        <dbReference type="SAM" id="MobiDB-lite"/>
    </source>
</evidence>
<sequence>MGSKSFFCVITAFPGPQVRLEGGRRGEWKQSVFRQFLGDRVLLHFLLPLNDVWYNRNGIFSPRSRTLTAGRENGGLMNWIIIKKLIRKSYFFLSIRNHFEDSKPKTKSRSSILIFLRNETSEGASTTSSYTLITSKEGTRNSFSPRYDENSSSWVQVKEKLMGTKSFFCVITAFPGPRVRHKGSRGGGVETKWKQSVFRHTSVIGCSLAFYFLLTMFGTIEMEYFSPPSYADRRSNSKPKTKSRSFFLIFLHNETSEQASTTSSSTLIPSTEGTRNSFSPRYDENSSSSEVKEKLMGSTKIFFCVITTVPGPQVRLKGGRGGETKWKQSVFRHSSVIGCFVAFYFLLTMFGTIEMEYFSPPLYADRWPKGMRVS</sequence>
<gene>
    <name evidence="3" type="ORF">CDAR_486731</name>
</gene>
<organism evidence="3 4">
    <name type="scientific">Caerostris darwini</name>
    <dbReference type="NCBI Taxonomy" id="1538125"/>
    <lineage>
        <taxon>Eukaryota</taxon>
        <taxon>Metazoa</taxon>
        <taxon>Ecdysozoa</taxon>
        <taxon>Arthropoda</taxon>
        <taxon>Chelicerata</taxon>
        <taxon>Arachnida</taxon>
        <taxon>Araneae</taxon>
        <taxon>Araneomorphae</taxon>
        <taxon>Entelegynae</taxon>
        <taxon>Araneoidea</taxon>
        <taxon>Araneidae</taxon>
        <taxon>Caerostris</taxon>
    </lineage>
</organism>
<evidence type="ECO:0000256" key="2">
    <source>
        <dbReference type="SAM" id="Phobius"/>
    </source>
</evidence>
<name>A0AAV4P3B6_9ARAC</name>
<dbReference type="AlphaFoldDB" id="A0AAV4P3B6"/>
<keyword evidence="2" id="KW-0812">Transmembrane</keyword>
<protein>
    <submittedName>
        <fullName evidence="3">Uncharacterized protein</fullName>
    </submittedName>
</protein>
<feature type="region of interest" description="Disordered" evidence="1">
    <location>
        <begin position="260"/>
        <end position="285"/>
    </location>
</feature>
<keyword evidence="2" id="KW-0472">Membrane</keyword>
<proteinExistence type="predicted"/>
<comment type="caution">
    <text evidence="3">The sequence shown here is derived from an EMBL/GenBank/DDBJ whole genome shotgun (WGS) entry which is preliminary data.</text>
</comment>
<accession>A0AAV4P3B6</accession>
<evidence type="ECO:0000313" key="3">
    <source>
        <dbReference type="EMBL" id="GIX90251.1"/>
    </source>
</evidence>